<dbReference type="PANTHER" id="PTHR43280:SF2">
    <property type="entry name" value="HTH-TYPE TRANSCRIPTIONAL REGULATOR EXSA"/>
    <property type="match status" value="1"/>
</dbReference>
<dbReference type="InterPro" id="IPR003313">
    <property type="entry name" value="AraC-bd"/>
</dbReference>
<dbReference type="PROSITE" id="PS01124">
    <property type="entry name" value="HTH_ARAC_FAMILY_2"/>
    <property type="match status" value="1"/>
</dbReference>
<dbReference type="Proteomes" id="UP001056756">
    <property type="component" value="Chromosome"/>
</dbReference>
<dbReference type="SMART" id="SM00342">
    <property type="entry name" value="HTH_ARAC"/>
    <property type="match status" value="1"/>
</dbReference>
<evidence type="ECO:0000313" key="5">
    <source>
        <dbReference type="EMBL" id="URN95035.1"/>
    </source>
</evidence>
<dbReference type="Pfam" id="PF02311">
    <property type="entry name" value="AraC_binding"/>
    <property type="match status" value="1"/>
</dbReference>
<gene>
    <name evidence="5" type="ORF">NAG76_01905</name>
</gene>
<dbReference type="InterPro" id="IPR018060">
    <property type="entry name" value="HTH_AraC"/>
</dbReference>
<evidence type="ECO:0000313" key="6">
    <source>
        <dbReference type="Proteomes" id="UP001056756"/>
    </source>
</evidence>
<accession>A0A9J6ZFT3</accession>
<keyword evidence="3" id="KW-0804">Transcription</keyword>
<dbReference type="InterPro" id="IPR037923">
    <property type="entry name" value="HTH-like"/>
</dbReference>
<name>A0A9J6ZFT3_9BACL</name>
<reference evidence="5" key="1">
    <citation type="submission" date="2022-05" db="EMBL/GenBank/DDBJ databases">
        <title>Novel bacterial taxa in a minimal lignocellulolytic consortium and its capacity to transform plastics disclosed by genome-resolved metagenomics.</title>
        <authorList>
            <person name="Rodriguez C.A.D."/>
            <person name="Diaz-Garcia L."/>
            <person name="Herrera K."/>
            <person name="Tarazona N.A."/>
            <person name="Sproer C."/>
            <person name="Overmann J."/>
            <person name="Jimenez D.J."/>
        </authorList>
    </citation>
    <scope>NUCLEOTIDE SEQUENCE</scope>
    <source>
        <strain evidence="5">MAG5</strain>
    </source>
</reference>
<feature type="domain" description="HTH araC/xylS-type" evidence="4">
    <location>
        <begin position="188"/>
        <end position="286"/>
    </location>
</feature>
<dbReference type="SUPFAM" id="SSF51215">
    <property type="entry name" value="Regulatory protein AraC"/>
    <property type="match status" value="1"/>
</dbReference>
<dbReference type="InterPro" id="IPR014710">
    <property type="entry name" value="RmlC-like_jellyroll"/>
</dbReference>
<dbReference type="GO" id="GO:0003700">
    <property type="term" value="F:DNA-binding transcription factor activity"/>
    <property type="evidence" value="ECO:0007669"/>
    <property type="project" value="InterPro"/>
</dbReference>
<dbReference type="Gene3D" id="2.60.120.10">
    <property type="entry name" value="Jelly Rolls"/>
    <property type="match status" value="1"/>
</dbReference>
<evidence type="ECO:0000259" key="4">
    <source>
        <dbReference type="PROSITE" id="PS01124"/>
    </source>
</evidence>
<dbReference type="SUPFAM" id="SSF46689">
    <property type="entry name" value="Homeodomain-like"/>
    <property type="match status" value="1"/>
</dbReference>
<dbReference type="Gene3D" id="1.10.10.60">
    <property type="entry name" value="Homeodomain-like"/>
    <property type="match status" value="2"/>
</dbReference>
<evidence type="ECO:0000256" key="3">
    <source>
        <dbReference type="ARBA" id="ARBA00023163"/>
    </source>
</evidence>
<keyword evidence="2" id="KW-0238">DNA-binding</keyword>
<dbReference type="GO" id="GO:0043565">
    <property type="term" value="F:sequence-specific DNA binding"/>
    <property type="evidence" value="ECO:0007669"/>
    <property type="project" value="InterPro"/>
</dbReference>
<dbReference type="PANTHER" id="PTHR43280">
    <property type="entry name" value="ARAC-FAMILY TRANSCRIPTIONAL REGULATOR"/>
    <property type="match status" value="1"/>
</dbReference>
<evidence type="ECO:0000256" key="1">
    <source>
        <dbReference type="ARBA" id="ARBA00023015"/>
    </source>
</evidence>
<dbReference type="KEGG" id="plig:NAG76_01905"/>
<dbReference type="PRINTS" id="PR00032">
    <property type="entry name" value="HTHARAC"/>
</dbReference>
<sequence>METPFREWSPSIHYAQKQTLPYGKLPRRRLYDFELLYVSHGEAATEMNDQRYLLKEGQLIFLSAGIYHQNEIVSRNNAQFIGIHFDFFDELDIQTEEDMVVNEDKVQLDKFCIEAVASSFSPLSEDPVYTPSLECVQLMEQLVYEFTNRSLGYELVCKALMLQILVYLLRTQITRQLEDKSIHNIAIKKLMDAIKLEPSGAWSNKSLAEIMCLNEDHMAKLFKKVARMTPGEYVSSIRHHHARRLLRETNLSIEAVGVEVGYSDPHYFSRIFRKHETISPKEYRKLSRIL</sequence>
<dbReference type="Pfam" id="PF12833">
    <property type="entry name" value="HTH_18"/>
    <property type="match status" value="1"/>
</dbReference>
<evidence type="ECO:0000256" key="2">
    <source>
        <dbReference type="ARBA" id="ARBA00023125"/>
    </source>
</evidence>
<organism evidence="5 6">
    <name type="scientific">Candidatus Pristimantibacillus lignocellulolyticus</name>
    <dbReference type="NCBI Taxonomy" id="2994561"/>
    <lineage>
        <taxon>Bacteria</taxon>
        <taxon>Bacillati</taxon>
        <taxon>Bacillota</taxon>
        <taxon>Bacilli</taxon>
        <taxon>Bacillales</taxon>
        <taxon>Paenibacillaceae</taxon>
        <taxon>Candidatus Pristimantibacillus</taxon>
    </lineage>
</organism>
<dbReference type="EMBL" id="CP097899">
    <property type="protein sequence ID" value="URN95035.1"/>
    <property type="molecule type" value="Genomic_DNA"/>
</dbReference>
<keyword evidence="1" id="KW-0805">Transcription regulation</keyword>
<dbReference type="InterPro" id="IPR009057">
    <property type="entry name" value="Homeodomain-like_sf"/>
</dbReference>
<dbReference type="AlphaFoldDB" id="A0A9J6ZFT3"/>
<dbReference type="InterPro" id="IPR020449">
    <property type="entry name" value="Tscrpt_reg_AraC-type_HTH"/>
</dbReference>
<proteinExistence type="predicted"/>
<protein>
    <submittedName>
        <fullName evidence="5">Helix-turn-helix transcriptional regulator</fullName>
    </submittedName>
</protein>